<gene>
    <name evidence="3" type="ORF">EYB53_000265</name>
</gene>
<evidence type="ECO:0000259" key="2">
    <source>
        <dbReference type="Pfam" id="PF02517"/>
    </source>
</evidence>
<accession>A0ABS4D3X5</accession>
<keyword evidence="1" id="KW-0472">Membrane</keyword>
<feature type="transmembrane region" description="Helical" evidence="1">
    <location>
        <begin position="30"/>
        <end position="45"/>
    </location>
</feature>
<feature type="domain" description="CAAX prenyl protease 2/Lysostaphin resistance protein A-like" evidence="2">
    <location>
        <begin position="109"/>
        <end position="201"/>
    </location>
</feature>
<evidence type="ECO:0000313" key="4">
    <source>
        <dbReference type="Proteomes" id="UP001193081"/>
    </source>
</evidence>
<feature type="transmembrane region" description="Helical" evidence="1">
    <location>
        <begin position="163"/>
        <end position="182"/>
    </location>
</feature>
<keyword evidence="1" id="KW-1133">Transmembrane helix</keyword>
<feature type="transmembrane region" description="Helical" evidence="1">
    <location>
        <begin position="66"/>
        <end position="86"/>
    </location>
</feature>
<sequence length="210" mass="23486">MKINRILFETIAVTAITLLGMLLIPSAKTLFALVPVAYLLIERHLRKRSWGELGFNLRTFWDDLRANWMLFILLGFVIQPLVALWAKAYFPSFLAHVQDRLPFETGISWGVLLPLLAFSLIGEEMTYRTLIQGRLTPFIGIPAAIGVASLLFGLAHFAPGPGLIVLTDIGLIVVDSILYGIMFARRNNLWVVWLAHLLGDIFGLLVLMSV</sequence>
<dbReference type="EMBL" id="SIJK02000001">
    <property type="protein sequence ID" value="MBP1464129.1"/>
    <property type="molecule type" value="Genomic_DNA"/>
</dbReference>
<feature type="transmembrane region" description="Helical" evidence="1">
    <location>
        <begin position="189"/>
        <end position="208"/>
    </location>
</feature>
<feature type="transmembrane region" description="Helical" evidence="1">
    <location>
        <begin position="135"/>
        <end position="157"/>
    </location>
</feature>
<dbReference type="Proteomes" id="UP001193081">
    <property type="component" value="Unassembled WGS sequence"/>
</dbReference>
<reference evidence="3 4" key="1">
    <citation type="submission" date="2021-03" db="EMBL/GenBank/DDBJ databases">
        <authorList>
            <person name="Grouzdev D.S."/>
        </authorList>
    </citation>
    <scope>NUCLEOTIDE SEQUENCE [LARGE SCALE GENOMIC DNA]</scope>
    <source>
        <strain evidence="3 4">M50-1</strain>
    </source>
</reference>
<name>A0ABS4D3X5_9CHLR</name>
<dbReference type="RefSeq" id="WP_135475517.1">
    <property type="nucleotide sequence ID" value="NZ_SIJK02000001.1"/>
</dbReference>
<comment type="caution">
    <text evidence="3">The sequence shown here is derived from an EMBL/GenBank/DDBJ whole genome shotgun (WGS) entry which is preliminary data.</text>
</comment>
<dbReference type="Pfam" id="PF02517">
    <property type="entry name" value="Rce1-like"/>
    <property type="match status" value="1"/>
</dbReference>
<proteinExistence type="predicted"/>
<dbReference type="GO" id="GO:0008237">
    <property type="term" value="F:metallopeptidase activity"/>
    <property type="evidence" value="ECO:0007669"/>
    <property type="project" value="UniProtKB-KW"/>
</dbReference>
<keyword evidence="3" id="KW-0378">Hydrolase</keyword>
<keyword evidence="1" id="KW-0812">Transmembrane</keyword>
<keyword evidence="3" id="KW-0482">Metalloprotease</keyword>
<protein>
    <submittedName>
        <fullName evidence="3">CPBP family intramembrane metalloprotease</fullName>
    </submittedName>
</protein>
<organism evidence="3 4">
    <name type="scientific">Candidatus Chloroploca mongolica</name>
    <dbReference type="NCBI Taxonomy" id="2528176"/>
    <lineage>
        <taxon>Bacteria</taxon>
        <taxon>Bacillati</taxon>
        <taxon>Chloroflexota</taxon>
        <taxon>Chloroflexia</taxon>
        <taxon>Chloroflexales</taxon>
        <taxon>Chloroflexineae</taxon>
        <taxon>Oscillochloridaceae</taxon>
        <taxon>Candidatus Chloroploca</taxon>
    </lineage>
</organism>
<evidence type="ECO:0000256" key="1">
    <source>
        <dbReference type="SAM" id="Phobius"/>
    </source>
</evidence>
<feature type="transmembrane region" description="Helical" evidence="1">
    <location>
        <begin position="106"/>
        <end position="123"/>
    </location>
</feature>
<keyword evidence="3" id="KW-0645">Protease</keyword>
<dbReference type="InterPro" id="IPR003675">
    <property type="entry name" value="Rce1/LyrA-like_dom"/>
</dbReference>
<evidence type="ECO:0000313" key="3">
    <source>
        <dbReference type="EMBL" id="MBP1464129.1"/>
    </source>
</evidence>
<keyword evidence="4" id="KW-1185">Reference proteome</keyword>